<reference evidence="2 3" key="1">
    <citation type="submission" date="2017-09" db="EMBL/GenBank/DDBJ databases">
        <authorList>
            <person name="Ehlers B."/>
            <person name="Leendertz F.H."/>
        </authorList>
    </citation>
    <scope>NUCLEOTIDE SEQUENCE [LARGE SCALE GENOMIC DNA]</scope>
    <source>
        <strain evidence="2 3">DJ-1</strain>
    </source>
</reference>
<accession>A0A2A3M788</accession>
<dbReference type="Proteomes" id="UP000218102">
    <property type="component" value="Unassembled WGS sequence"/>
</dbReference>
<dbReference type="GO" id="GO:0016757">
    <property type="term" value="F:glycosyltransferase activity"/>
    <property type="evidence" value="ECO:0007669"/>
    <property type="project" value="InterPro"/>
</dbReference>
<protein>
    <submittedName>
        <fullName evidence="2">Glycosyl transferase</fullName>
    </submittedName>
</protein>
<dbReference type="SUPFAM" id="SSF53756">
    <property type="entry name" value="UDP-Glycosyltransferase/glycogen phosphorylase"/>
    <property type="match status" value="1"/>
</dbReference>
<gene>
    <name evidence="2" type="ORF">CMV24_09150</name>
</gene>
<dbReference type="Pfam" id="PF00534">
    <property type="entry name" value="Glycos_transf_1"/>
    <property type="match status" value="1"/>
</dbReference>
<dbReference type="AlphaFoldDB" id="A0A2A3M788"/>
<dbReference type="Gene3D" id="3.40.50.2000">
    <property type="entry name" value="Glycogen Phosphorylase B"/>
    <property type="match status" value="1"/>
</dbReference>
<evidence type="ECO:0000313" key="2">
    <source>
        <dbReference type="EMBL" id="PBJ95985.1"/>
    </source>
</evidence>
<dbReference type="EMBL" id="NTME01000007">
    <property type="protein sequence ID" value="PBJ95985.1"/>
    <property type="molecule type" value="Genomic_DNA"/>
</dbReference>
<organism evidence="2 3">
    <name type="scientific">Pseudomonas plecoglossicida</name>
    <dbReference type="NCBI Taxonomy" id="70775"/>
    <lineage>
        <taxon>Bacteria</taxon>
        <taxon>Pseudomonadati</taxon>
        <taxon>Pseudomonadota</taxon>
        <taxon>Gammaproteobacteria</taxon>
        <taxon>Pseudomonadales</taxon>
        <taxon>Pseudomonadaceae</taxon>
        <taxon>Pseudomonas</taxon>
    </lineage>
</organism>
<name>A0A2A3M788_PSEDL</name>
<proteinExistence type="predicted"/>
<comment type="caution">
    <text evidence="2">The sequence shown here is derived from an EMBL/GenBank/DDBJ whole genome shotgun (WGS) entry which is preliminary data.</text>
</comment>
<dbReference type="InterPro" id="IPR001296">
    <property type="entry name" value="Glyco_trans_1"/>
</dbReference>
<dbReference type="RefSeq" id="WP_096010036.1">
    <property type="nucleotide sequence ID" value="NZ_NTME01000007.1"/>
</dbReference>
<evidence type="ECO:0000313" key="3">
    <source>
        <dbReference type="Proteomes" id="UP000218102"/>
    </source>
</evidence>
<evidence type="ECO:0000259" key="1">
    <source>
        <dbReference type="Pfam" id="PF00534"/>
    </source>
</evidence>
<keyword evidence="2" id="KW-0808">Transferase</keyword>
<sequence>MKILLLTDIPPCRNFTAGLVLDRLVGFLPKDSLAICAVVNSALNPEIPAELNDIPKLLLRKPREAALRVLPRKAGILSAYPYELLQSRRVRTSLLPQIIEFSKQQQVDAVWVVLQGQTMVRLARQLSQALNVPLLSQVWDPFGWWLQANKIDGFTRKRLLREFDEVLTTSSACATASWAMTENYTNKYGIPNNPVIAGLPREQALPPAQACHERDEFIIAMAGQFYAQTEWECLQHALNSCNWKVGGKRIKIRVMGGAFKVFTQSPSNFEYLGWQSQDETIRLLADSDLLYLPYWFSGEYFEESSNSFPSKLVTYFAAGRPVFCHAPAYASPAKYVKANKAGFLCESLDTGTIVKQLENAVANTSDYASFAANGHACFMRDFTLERMKECFFNFLKGHTQAIAGLID</sequence>
<feature type="domain" description="Glycosyl transferase family 1" evidence="1">
    <location>
        <begin position="268"/>
        <end position="374"/>
    </location>
</feature>